<dbReference type="EMBL" id="JARPUR010000004">
    <property type="protein sequence ID" value="KAK4877160.1"/>
    <property type="molecule type" value="Genomic_DNA"/>
</dbReference>
<dbReference type="Proteomes" id="UP001353858">
    <property type="component" value="Unassembled WGS sequence"/>
</dbReference>
<evidence type="ECO:0000256" key="1">
    <source>
        <dbReference type="ARBA" id="ARBA00022688"/>
    </source>
</evidence>
<organism evidence="11 12">
    <name type="scientific">Aquatica leii</name>
    <dbReference type="NCBI Taxonomy" id="1421715"/>
    <lineage>
        <taxon>Eukaryota</taxon>
        <taxon>Metazoa</taxon>
        <taxon>Ecdysozoa</taxon>
        <taxon>Arthropoda</taxon>
        <taxon>Hexapoda</taxon>
        <taxon>Insecta</taxon>
        <taxon>Pterygota</taxon>
        <taxon>Neoptera</taxon>
        <taxon>Endopterygota</taxon>
        <taxon>Coleoptera</taxon>
        <taxon>Polyphaga</taxon>
        <taxon>Elateriformia</taxon>
        <taxon>Elateroidea</taxon>
        <taxon>Lampyridae</taxon>
        <taxon>Luciolinae</taxon>
        <taxon>Aquatica</taxon>
    </lineage>
</organism>
<proteinExistence type="inferred from homology"/>
<keyword evidence="4 8" id="KW-0862">Zinc</keyword>
<dbReference type="GO" id="GO:0008270">
    <property type="term" value="F:zinc ion binding"/>
    <property type="evidence" value="ECO:0007669"/>
    <property type="project" value="UniProtKB-UniRule"/>
</dbReference>
<keyword evidence="5 8" id="KW-0496">Mitochondrion</keyword>
<evidence type="ECO:0000313" key="12">
    <source>
        <dbReference type="Proteomes" id="UP001353858"/>
    </source>
</evidence>
<evidence type="ECO:0000256" key="3">
    <source>
        <dbReference type="ARBA" id="ARBA00022792"/>
    </source>
</evidence>
<dbReference type="AlphaFoldDB" id="A0AAN7Q2M8"/>
<feature type="binding site" evidence="8">
    <location>
        <position position="416"/>
    </location>
    <ligand>
        <name>Zn(2+)</name>
        <dbReference type="ChEBI" id="CHEBI:29105"/>
    </ligand>
</feature>
<comment type="cofactor">
    <cofactor evidence="8">
        <name>Zn(2+)</name>
        <dbReference type="ChEBI" id="CHEBI:29105"/>
    </cofactor>
</comment>
<comment type="subunit">
    <text evidence="8">Component of a multi-subunit COQ enzyme complex.</text>
</comment>
<dbReference type="Pfam" id="PF03151">
    <property type="entry name" value="TPT"/>
    <property type="match status" value="1"/>
</dbReference>
<evidence type="ECO:0000256" key="6">
    <source>
        <dbReference type="ARBA" id="ARBA00023136"/>
    </source>
</evidence>
<dbReference type="GO" id="GO:0031314">
    <property type="term" value="C:extrinsic component of mitochondrial inner membrane"/>
    <property type="evidence" value="ECO:0007669"/>
    <property type="project" value="UniProtKB-UniRule"/>
</dbReference>
<reference evidence="12" key="1">
    <citation type="submission" date="2023-01" db="EMBL/GenBank/DDBJ databases">
        <title>Key to firefly adult light organ development and bioluminescence: homeobox transcription factors regulate luciferase expression and transportation to peroxisome.</title>
        <authorList>
            <person name="Fu X."/>
        </authorList>
    </citation>
    <scope>NUCLEOTIDE SEQUENCE [LARGE SCALE GENOMIC DNA]</scope>
</reference>
<keyword evidence="6 8" id="KW-0472">Membrane</keyword>
<feature type="domain" description="Sugar phosphate transporter" evidence="10">
    <location>
        <begin position="29"/>
        <end position="213"/>
    </location>
</feature>
<keyword evidence="9" id="KW-1133">Transmembrane helix</keyword>
<comment type="pathway">
    <text evidence="8">Cofactor biosynthesis; ubiquinone biosynthesis.</text>
</comment>
<comment type="function">
    <text evidence="8">Lyase that catalyzes the C1-decarboxylation of 4-hydroxy-3-methoxy-5-(all-trans-polyprenyl)benzoic acid into 2-methoxy-6-(all-trans-polyprenyl)phenol during ubiquinone biosynthesis.</text>
</comment>
<feature type="transmembrane region" description="Helical" evidence="9">
    <location>
        <begin position="163"/>
        <end position="183"/>
    </location>
</feature>
<dbReference type="InterPro" id="IPR007715">
    <property type="entry name" value="Coq4"/>
</dbReference>
<dbReference type="InterPro" id="IPR004853">
    <property type="entry name" value="Sugar_P_trans_dom"/>
</dbReference>
<evidence type="ECO:0000256" key="7">
    <source>
        <dbReference type="ARBA" id="ARBA00023239"/>
    </source>
</evidence>
<dbReference type="HAMAP" id="MF_03111">
    <property type="entry name" value="Coq4"/>
    <property type="match status" value="1"/>
</dbReference>
<feature type="transmembrane region" description="Helical" evidence="9">
    <location>
        <begin position="138"/>
        <end position="157"/>
    </location>
</feature>
<keyword evidence="12" id="KW-1185">Reference proteome</keyword>
<keyword evidence="7 8" id="KW-0456">Lyase</keyword>
<dbReference type="GO" id="GO:0120539">
    <property type="term" value="F:4-hydroxy-3-methoxy-5-polyprenylbenzoate decarboxylase activity"/>
    <property type="evidence" value="ECO:0007669"/>
    <property type="project" value="UniProtKB-EC"/>
</dbReference>
<keyword evidence="3 8" id="KW-0999">Mitochondrion inner membrane</keyword>
<keyword evidence="2 8" id="KW-0479">Metal-binding</keyword>
<sequence length="505" mass="57644">MVSTNQVLENDENYVPLRKKLFSAVLYGVASFMITVVNKTVLTTYEFPSFQVVGLGQIIASIVVLFIGKKLRLVRFPDLERSTFRKIWPLPVIFIGNMLTGLAGTKELSLPMFTVLRRFSILMTMIAELIVLGIKPSVGVQFSVYIMIFGAIIAASNDLAFNLHGYIFILLNDVFTSTNGVYMKKKLETKELGKYGLVYYNSLFMFIPALILCIITGDLRLAYEYKLWGDLLFLTQFSLSCMLRKSFLPAPSVIRKYSVVVKESSNYEDFESDCKKSFIPINGFQRTVLSAGSALISLFNPRRGDMIACLGELTGEQAAKYILSRMEESPEGTAILQNRPRINSKTVDLERLKNYPEGTLGKAYSNFLLNNRVTPDSRPMVQFVEDVNIAYAIQRYREVHDLIHTTLEMQTHMLGEVTVKWVEAIQTRLPMCITGALFGATRLRPKHRNLYRKYYLPWAIETGMNSNFLVNIYFENRWDQSLMDLQQELQINSFQQSSKDKVVQI</sequence>
<dbReference type="EC" id="4.1.1.130" evidence="8"/>
<dbReference type="PANTHER" id="PTHR12922:SF7">
    <property type="entry name" value="UBIQUINONE BIOSYNTHESIS PROTEIN COQ4 HOMOLOG, MITOCHONDRIAL"/>
    <property type="match status" value="1"/>
</dbReference>
<dbReference type="Pfam" id="PF05019">
    <property type="entry name" value="Coq4"/>
    <property type="match status" value="1"/>
</dbReference>
<comment type="similarity">
    <text evidence="8">Belongs to the COQ4 family.</text>
</comment>
<feature type="transmembrane region" description="Helical" evidence="9">
    <location>
        <begin position="47"/>
        <end position="67"/>
    </location>
</feature>
<gene>
    <name evidence="11" type="ORF">RN001_009666</name>
</gene>
<evidence type="ECO:0000256" key="2">
    <source>
        <dbReference type="ARBA" id="ARBA00022723"/>
    </source>
</evidence>
<evidence type="ECO:0000259" key="10">
    <source>
        <dbReference type="Pfam" id="PF03151"/>
    </source>
</evidence>
<feature type="transmembrane region" description="Helical" evidence="9">
    <location>
        <begin position="110"/>
        <end position="131"/>
    </location>
</feature>
<comment type="caution">
    <text evidence="11">The sequence shown here is derived from an EMBL/GenBank/DDBJ whole genome shotgun (WGS) entry which is preliminary data.</text>
</comment>
<comment type="subcellular location">
    <subcellularLocation>
        <location evidence="8">Mitochondrion inner membrane</location>
        <topology evidence="8">Peripheral membrane protein</topology>
        <orientation evidence="8">Matrix side</orientation>
    </subcellularLocation>
</comment>
<evidence type="ECO:0000256" key="5">
    <source>
        <dbReference type="ARBA" id="ARBA00023128"/>
    </source>
</evidence>
<accession>A0AAN7Q2M8</accession>
<dbReference type="InterPro" id="IPR027540">
    <property type="entry name" value="Coq4_euk"/>
</dbReference>
<protein>
    <recommendedName>
        <fullName evidence="8">Ubiquinone biosynthesis protein COQ4 homolog, mitochondrial</fullName>
    </recommendedName>
    <alternativeName>
        <fullName evidence="8">4-hydroxy-3-methoxy-5-polyprenylbenzoate decarboxylase</fullName>
        <ecNumber evidence="8">4.1.1.130</ecNumber>
    </alternativeName>
    <alternativeName>
        <fullName evidence="8">Coenzyme Q biosynthesis protein 4 homolog</fullName>
    </alternativeName>
</protein>
<keyword evidence="9" id="KW-0812">Transmembrane</keyword>
<name>A0AAN7Q2M8_9COLE</name>
<evidence type="ECO:0000256" key="9">
    <source>
        <dbReference type="SAM" id="Phobius"/>
    </source>
</evidence>
<feature type="binding site" evidence="8">
    <location>
        <position position="400"/>
    </location>
    <ligand>
        <name>Zn(2+)</name>
        <dbReference type="ChEBI" id="CHEBI:29105"/>
    </ligand>
</feature>
<feature type="transmembrane region" description="Helical" evidence="9">
    <location>
        <begin position="195"/>
        <end position="219"/>
    </location>
</feature>
<feature type="binding site" evidence="8">
    <location>
        <position position="401"/>
    </location>
    <ligand>
        <name>Zn(2+)</name>
        <dbReference type="ChEBI" id="CHEBI:29105"/>
    </ligand>
</feature>
<feature type="transmembrane region" description="Helical" evidence="9">
    <location>
        <begin position="21"/>
        <end position="41"/>
    </location>
</feature>
<evidence type="ECO:0000256" key="8">
    <source>
        <dbReference type="HAMAP-Rule" id="MF_03111"/>
    </source>
</evidence>
<evidence type="ECO:0000313" key="11">
    <source>
        <dbReference type="EMBL" id="KAK4877160.1"/>
    </source>
</evidence>
<dbReference type="PANTHER" id="PTHR12922">
    <property type="entry name" value="UBIQUINONE BIOSYNTHESIS PROTEIN"/>
    <property type="match status" value="1"/>
</dbReference>
<feature type="binding site" evidence="8">
    <location>
        <position position="404"/>
    </location>
    <ligand>
        <name>Zn(2+)</name>
        <dbReference type="ChEBI" id="CHEBI:29105"/>
    </ligand>
</feature>
<evidence type="ECO:0000256" key="4">
    <source>
        <dbReference type="ARBA" id="ARBA00022833"/>
    </source>
</evidence>
<feature type="transmembrane region" description="Helical" evidence="9">
    <location>
        <begin position="87"/>
        <end position="104"/>
    </location>
</feature>
<keyword evidence="1 8" id="KW-0831">Ubiquinone biosynthesis</keyword>
<comment type="catalytic activity">
    <reaction evidence="8">
        <text>a 4-hydroxy-3-methoxy-5-(all-trans-polyprenyl)benzoate + H(+) = a 2-methoxy-6-(all-trans-polyprenyl)phenol + CO2</text>
        <dbReference type="Rhea" id="RHEA:81179"/>
        <dbReference type="Rhea" id="RHEA-COMP:9551"/>
        <dbReference type="Rhea" id="RHEA-COMP:10931"/>
        <dbReference type="ChEBI" id="CHEBI:15378"/>
        <dbReference type="ChEBI" id="CHEBI:16526"/>
        <dbReference type="ChEBI" id="CHEBI:62731"/>
        <dbReference type="ChEBI" id="CHEBI:84443"/>
        <dbReference type="EC" id="4.1.1.130"/>
    </reaction>
</comment>